<dbReference type="PROSITE" id="PS00667">
    <property type="entry name" value="COMPLEX1_ND1_1"/>
    <property type="match status" value="1"/>
</dbReference>
<dbReference type="InterPro" id="IPR001694">
    <property type="entry name" value="NADH_UbQ_OxRdtase_su1/FPO"/>
</dbReference>
<dbReference type="InterPro" id="IPR018086">
    <property type="entry name" value="NADH_UbQ_OxRdtase_su1_CS"/>
</dbReference>
<evidence type="ECO:0000256" key="4">
    <source>
        <dbReference type="ARBA" id="ARBA00023136"/>
    </source>
</evidence>
<feature type="transmembrane region" description="Helical" evidence="5">
    <location>
        <begin position="20"/>
        <end position="46"/>
    </location>
</feature>
<feature type="transmembrane region" description="Helical" evidence="5">
    <location>
        <begin position="177"/>
        <end position="197"/>
    </location>
</feature>
<evidence type="ECO:0000256" key="2">
    <source>
        <dbReference type="ARBA" id="ARBA00022692"/>
    </source>
</evidence>
<protein>
    <submittedName>
        <fullName evidence="8">Unannotated protein</fullName>
    </submittedName>
</protein>
<feature type="transmembrane region" description="Helical" evidence="5">
    <location>
        <begin position="260"/>
        <end position="283"/>
    </location>
</feature>
<dbReference type="PANTHER" id="PTHR11432:SF3">
    <property type="entry name" value="NADH-UBIQUINONE OXIDOREDUCTASE CHAIN 1"/>
    <property type="match status" value="1"/>
</dbReference>
<accession>A0A6J7QBC2</accession>
<name>A0A6J7QBC2_9ZZZZ</name>
<dbReference type="HAMAP" id="MF_01350">
    <property type="entry name" value="NDH1_NuoH"/>
    <property type="match status" value="1"/>
</dbReference>
<feature type="transmembrane region" description="Helical" evidence="5">
    <location>
        <begin position="338"/>
        <end position="354"/>
    </location>
</feature>
<sequence length="418" mass="45691">MSLMNLLASGDPLYANGVNWVVILIVVIKVLLSFGICLVSVMLMIWGERKIISDMQSRIGPNRAGPWGMMQTLADGIKLFFKEDLIPDKSSRFVFKLAPFLSLVPALVVFAIVPLGGVVTIGGYTTEIQVADPPMGILLALALSAIGVYGVMLAGWSSGSKYPLMSSVRASAQMISYEAAMGMSVLTVVLVTSSLSTRTMVDSQGGGPWHWNVIRLGVVPFIIFLMAAIAETNRPPFDVVEADSELVGGFHTEYSSIRFALFYLAEFLNTVTMSAIMVTLFFGGPSGWIPPIPHLQWLFPILWFVGKTVAFCYLFIWLRGALPRARYDKLMELGWRRLIPLSLGWMLLVAGFLVSPWWGLGMIVAIVIGGVILGRAFKLGSELELSDTAVLPPVAKRIVPPELVRDLSDRDEKDESGS</sequence>
<evidence type="ECO:0000256" key="1">
    <source>
        <dbReference type="ARBA" id="ARBA00004141"/>
    </source>
</evidence>
<dbReference type="GO" id="GO:0009060">
    <property type="term" value="P:aerobic respiration"/>
    <property type="evidence" value="ECO:0007669"/>
    <property type="project" value="TreeGrafter"/>
</dbReference>
<feature type="transmembrane region" description="Helical" evidence="5">
    <location>
        <begin position="209"/>
        <end position="230"/>
    </location>
</feature>
<keyword evidence="4 5" id="KW-0472">Membrane</keyword>
<keyword evidence="2 5" id="KW-0812">Transmembrane</keyword>
<dbReference type="GO" id="GO:0016020">
    <property type="term" value="C:membrane"/>
    <property type="evidence" value="ECO:0007669"/>
    <property type="project" value="UniProtKB-SubCell"/>
</dbReference>
<evidence type="ECO:0000256" key="5">
    <source>
        <dbReference type="SAM" id="Phobius"/>
    </source>
</evidence>
<comment type="subcellular location">
    <subcellularLocation>
        <location evidence="1">Membrane</location>
        <topology evidence="1">Multi-pass membrane protein</topology>
    </subcellularLocation>
</comment>
<feature type="transmembrane region" description="Helical" evidence="5">
    <location>
        <begin position="295"/>
        <end position="318"/>
    </location>
</feature>
<feature type="transmembrane region" description="Helical" evidence="5">
    <location>
        <begin position="136"/>
        <end position="156"/>
    </location>
</feature>
<reference evidence="8" key="1">
    <citation type="submission" date="2020-05" db="EMBL/GenBank/DDBJ databases">
        <authorList>
            <person name="Chiriac C."/>
            <person name="Salcher M."/>
            <person name="Ghai R."/>
            <person name="Kavagutti S V."/>
        </authorList>
    </citation>
    <scope>NUCLEOTIDE SEQUENCE</scope>
</reference>
<organism evidence="8">
    <name type="scientific">freshwater metagenome</name>
    <dbReference type="NCBI Taxonomy" id="449393"/>
    <lineage>
        <taxon>unclassified sequences</taxon>
        <taxon>metagenomes</taxon>
        <taxon>ecological metagenomes</taxon>
    </lineage>
</organism>
<gene>
    <name evidence="6" type="ORF">UFOPK3164_00745</name>
    <name evidence="7" type="ORF">UFOPK3427_01243</name>
    <name evidence="8" type="ORF">UFOPK4112_00531</name>
</gene>
<evidence type="ECO:0000313" key="8">
    <source>
        <dbReference type="EMBL" id="CAB5014918.1"/>
    </source>
</evidence>
<dbReference type="EMBL" id="CAFABE010000027">
    <property type="protein sequence ID" value="CAB4825793.1"/>
    <property type="molecule type" value="Genomic_DNA"/>
</dbReference>
<dbReference type="PANTHER" id="PTHR11432">
    <property type="entry name" value="NADH DEHYDROGENASE SUBUNIT 1"/>
    <property type="match status" value="1"/>
</dbReference>
<keyword evidence="3 5" id="KW-1133">Transmembrane helix</keyword>
<dbReference type="GO" id="GO:0003954">
    <property type="term" value="F:NADH dehydrogenase activity"/>
    <property type="evidence" value="ECO:0007669"/>
    <property type="project" value="TreeGrafter"/>
</dbReference>
<dbReference type="EMBL" id="CAFBPM010000004">
    <property type="protein sequence ID" value="CAB5014918.1"/>
    <property type="molecule type" value="Genomic_DNA"/>
</dbReference>
<evidence type="ECO:0000313" key="6">
    <source>
        <dbReference type="EMBL" id="CAB4825793.1"/>
    </source>
</evidence>
<evidence type="ECO:0000256" key="3">
    <source>
        <dbReference type="ARBA" id="ARBA00022989"/>
    </source>
</evidence>
<proteinExistence type="inferred from homology"/>
<feature type="transmembrane region" description="Helical" evidence="5">
    <location>
        <begin position="100"/>
        <end position="124"/>
    </location>
</feature>
<dbReference type="EMBL" id="CAFBLT010000001">
    <property type="protein sequence ID" value="CAB4877806.1"/>
    <property type="molecule type" value="Genomic_DNA"/>
</dbReference>
<dbReference type="Pfam" id="PF00146">
    <property type="entry name" value="NADHdh"/>
    <property type="match status" value="1"/>
</dbReference>
<dbReference type="AlphaFoldDB" id="A0A6J7QBC2"/>
<evidence type="ECO:0000313" key="7">
    <source>
        <dbReference type="EMBL" id="CAB4877806.1"/>
    </source>
</evidence>